<organism evidence="2">
    <name type="scientific">Oryza nivara</name>
    <name type="common">Indian wild rice</name>
    <name type="synonym">Oryza sativa f. spontanea</name>
    <dbReference type="NCBI Taxonomy" id="4536"/>
    <lineage>
        <taxon>Eukaryota</taxon>
        <taxon>Viridiplantae</taxon>
        <taxon>Streptophyta</taxon>
        <taxon>Embryophyta</taxon>
        <taxon>Tracheophyta</taxon>
        <taxon>Spermatophyta</taxon>
        <taxon>Magnoliopsida</taxon>
        <taxon>Liliopsida</taxon>
        <taxon>Poales</taxon>
        <taxon>Poaceae</taxon>
        <taxon>BOP clade</taxon>
        <taxon>Oryzoideae</taxon>
        <taxon>Oryzeae</taxon>
        <taxon>Oryzinae</taxon>
        <taxon>Oryza</taxon>
    </lineage>
</organism>
<dbReference type="HOGENOM" id="CLU_057213_0_0_1"/>
<evidence type="ECO:0000259" key="1">
    <source>
        <dbReference type="PROSITE" id="PS51186"/>
    </source>
</evidence>
<dbReference type="Gene3D" id="3.40.630.30">
    <property type="match status" value="1"/>
</dbReference>
<accession>A0A0E0JB77</accession>
<protein>
    <recommendedName>
        <fullName evidence="1">N-acetyltransferase domain-containing protein</fullName>
    </recommendedName>
</protein>
<dbReference type="EnsemblPlants" id="ONIVA12G14560.1">
    <property type="protein sequence ID" value="ONIVA12G14560.1"/>
    <property type="gene ID" value="ONIVA12G14560"/>
</dbReference>
<name>A0A0E0JB77_ORYNI</name>
<dbReference type="PROSITE" id="PS51186">
    <property type="entry name" value="GNAT"/>
    <property type="match status" value="1"/>
</dbReference>
<dbReference type="InterPro" id="IPR052810">
    <property type="entry name" value="Plant_NAT"/>
</dbReference>
<dbReference type="CDD" id="cd04301">
    <property type="entry name" value="NAT_SF"/>
    <property type="match status" value="1"/>
</dbReference>
<dbReference type="OMA" id="PKHRRMG"/>
<dbReference type="PANTHER" id="PTHR47370:SF4">
    <property type="entry name" value="N-ACETYLTRANSFERASE HLS1-LIKE-RELATED"/>
    <property type="match status" value="1"/>
</dbReference>
<dbReference type="eggNOG" id="ENOG502QU3J">
    <property type="taxonomic scope" value="Eukaryota"/>
</dbReference>
<proteinExistence type="predicted"/>
<dbReference type="InterPro" id="IPR016181">
    <property type="entry name" value="Acyl_CoA_acyltransferase"/>
</dbReference>
<dbReference type="AlphaFoldDB" id="A0A0E0JB77"/>
<evidence type="ECO:0000313" key="3">
    <source>
        <dbReference type="Proteomes" id="UP000006591"/>
    </source>
</evidence>
<keyword evidence="3" id="KW-1185">Reference proteome</keyword>
<dbReference type="GO" id="GO:0016747">
    <property type="term" value="F:acyltransferase activity, transferring groups other than amino-acyl groups"/>
    <property type="evidence" value="ECO:0007669"/>
    <property type="project" value="InterPro"/>
</dbReference>
<evidence type="ECO:0000313" key="2">
    <source>
        <dbReference type="EnsemblPlants" id="ONIVA12G14560.1"/>
    </source>
</evidence>
<sequence>MAKSEVSIREYDRERDMEAIEKLERSCEIGAGKGFSIVTNMMGDPLCRIRLFQLHVMMVAELTGGGGELVGVARGCVKRVATGVGDTVLAGYVLGLRVSPVHRRKGIGLKLVESVEAWAARHGACHVVAAADAANAASRGLFVGRRGYATAARLSILVQPLADVRPPPAAASSRSDVRIERLAVEQAAMLYKRRFGGEPLCPSDVDAVLGAAPSLGTWMARFAGGGGGDGGDGAWACVSLWNTCASYRLQVVAPPPRPAGGGRALLARLAAVAPTPPCMGGAGAGAAPRGATCGEFGFVLAYGIDGEGGAPAVRALVRALWTLAAGVARRVGAECKALVVEAAAGDPVARHVPRGRLASRVDDVWLVKPGGGAAALPAGAARRRFVDPRDF</sequence>
<dbReference type="SUPFAM" id="SSF55729">
    <property type="entry name" value="Acyl-CoA N-acyltransferases (Nat)"/>
    <property type="match status" value="1"/>
</dbReference>
<dbReference type="Gramene" id="ONIVA12G14560.1">
    <property type="protein sequence ID" value="ONIVA12G14560.1"/>
    <property type="gene ID" value="ONIVA12G14560"/>
</dbReference>
<dbReference type="Proteomes" id="UP000006591">
    <property type="component" value="Chromosome 12"/>
</dbReference>
<dbReference type="PANTHER" id="PTHR47370">
    <property type="entry name" value="ACYL-COA N-ACYLTRANSFERASES (NAT) SUPERFAMILY PROTEIN"/>
    <property type="match status" value="1"/>
</dbReference>
<dbReference type="InterPro" id="IPR000182">
    <property type="entry name" value="GNAT_dom"/>
</dbReference>
<feature type="domain" description="N-acetyltransferase" evidence="1">
    <location>
        <begin position="6"/>
        <end position="168"/>
    </location>
</feature>
<dbReference type="Pfam" id="PF00583">
    <property type="entry name" value="Acetyltransf_1"/>
    <property type="match status" value="1"/>
</dbReference>
<dbReference type="STRING" id="4536.A0A0E0JB77"/>
<reference evidence="2" key="2">
    <citation type="submission" date="2018-04" db="EMBL/GenBank/DDBJ databases">
        <title>OnivRS2 (Oryza nivara Reference Sequence Version 2).</title>
        <authorList>
            <person name="Zhang J."/>
            <person name="Kudrna D."/>
            <person name="Lee S."/>
            <person name="Talag J."/>
            <person name="Rajasekar S."/>
            <person name="Welchert J."/>
            <person name="Hsing Y.-I."/>
            <person name="Wing R.A."/>
        </authorList>
    </citation>
    <scope>NUCLEOTIDE SEQUENCE [LARGE SCALE GENOMIC DNA]</scope>
    <source>
        <strain evidence="2">SL10</strain>
    </source>
</reference>
<reference evidence="2" key="1">
    <citation type="submission" date="2015-04" db="UniProtKB">
        <authorList>
            <consortium name="EnsemblPlants"/>
        </authorList>
    </citation>
    <scope>IDENTIFICATION</scope>
    <source>
        <strain evidence="2">SL10</strain>
    </source>
</reference>